<dbReference type="EMBL" id="JBIYEW010000003">
    <property type="protein sequence ID" value="MFK4639164.1"/>
    <property type="molecule type" value="Genomic_DNA"/>
</dbReference>
<accession>A0ABW8N6F2</accession>
<proteinExistence type="predicted"/>
<name>A0ABW8N6F2_9MICC</name>
<evidence type="ECO:0008006" key="3">
    <source>
        <dbReference type="Google" id="ProtNLM"/>
    </source>
</evidence>
<reference evidence="1 2" key="1">
    <citation type="submission" date="2024-10" db="EMBL/GenBank/DDBJ databases">
        <title>Novel secondary metabolite-producing bacteria for plant disease control.</title>
        <authorList>
            <person name="Chevrette M."/>
        </authorList>
    </citation>
    <scope>NUCLEOTIDE SEQUENCE [LARGE SCALE GENOMIC DNA]</scope>
    <source>
        <strain evidence="1 2">J30 TE3557</strain>
    </source>
</reference>
<organism evidence="1 2">
    <name type="scientific">Paenarthrobacter histidinolovorans</name>
    <dbReference type="NCBI Taxonomy" id="43664"/>
    <lineage>
        <taxon>Bacteria</taxon>
        <taxon>Bacillati</taxon>
        <taxon>Actinomycetota</taxon>
        <taxon>Actinomycetes</taxon>
        <taxon>Micrococcales</taxon>
        <taxon>Micrococcaceae</taxon>
        <taxon>Paenarthrobacter</taxon>
    </lineage>
</organism>
<gene>
    <name evidence="1" type="ORF">ABIA52_002053</name>
</gene>
<dbReference type="Proteomes" id="UP001620520">
    <property type="component" value="Unassembled WGS sequence"/>
</dbReference>
<comment type="caution">
    <text evidence="1">The sequence shown here is derived from an EMBL/GenBank/DDBJ whole genome shotgun (WGS) entry which is preliminary data.</text>
</comment>
<evidence type="ECO:0000313" key="1">
    <source>
        <dbReference type="EMBL" id="MFK4639164.1"/>
    </source>
</evidence>
<sequence>MSSYWYSDRENVIVNTAVAFLIYDCVEDAGFAVGPQGGDGKALQDRSYGQWFRSIAARNGFSPEIRRIPGVLDAQPERSPVTARQQEAETKCYNSVGRAGFPELLQGLAGDQSIQNRIVQTSVALTDRDPEYLSYRRAWEDCVAAKGLKLAGSDSWSFQGAGSKEEEVRMALLDVQCKDSSGGAQIPYDILAQYEAAQMKDHQAELNEVADQKAASVERAKQVLRDHGVADARL</sequence>
<keyword evidence="2" id="KW-1185">Reference proteome</keyword>
<protein>
    <recommendedName>
        <fullName evidence="3">Lipoprotein</fullName>
    </recommendedName>
</protein>
<dbReference type="RefSeq" id="WP_404594314.1">
    <property type="nucleotide sequence ID" value="NZ_JBIYEW010000003.1"/>
</dbReference>
<evidence type="ECO:0000313" key="2">
    <source>
        <dbReference type="Proteomes" id="UP001620520"/>
    </source>
</evidence>